<dbReference type="NCBIfam" id="NF002114">
    <property type="entry name" value="PRK00951.2-4"/>
    <property type="match status" value="1"/>
</dbReference>
<dbReference type="PANTHER" id="PTHR23133">
    <property type="entry name" value="IMIDAZOLEGLYCEROL-PHOSPHATE DEHYDRATASE HIS7"/>
    <property type="match status" value="1"/>
</dbReference>
<dbReference type="HAMAP" id="MF_00076">
    <property type="entry name" value="HisB"/>
    <property type="match status" value="1"/>
</dbReference>
<comment type="pathway">
    <text evidence="1 5 6">Amino-acid biosynthesis; L-histidine biosynthesis; L-histidine from 5-phospho-alpha-D-ribose 1-diphosphate: step 6/9.</text>
</comment>
<dbReference type="EC" id="4.2.1.19" evidence="5 6"/>
<dbReference type="RefSeq" id="WP_219966126.1">
    <property type="nucleotide sequence ID" value="NZ_JAGFNZ010000005.1"/>
</dbReference>
<dbReference type="InterPro" id="IPR038494">
    <property type="entry name" value="IGPD_sf"/>
</dbReference>
<dbReference type="SUPFAM" id="SSF54211">
    <property type="entry name" value="Ribosomal protein S5 domain 2-like"/>
    <property type="match status" value="2"/>
</dbReference>
<evidence type="ECO:0000256" key="4">
    <source>
        <dbReference type="ARBA" id="ARBA00023239"/>
    </source>
</evidence>
<dbReference type="CDD" id="cd07914">
    <property type="entry name" value="IGPD"/>
    <property type="match status" value="1"/>
</dbReference>
<comment type="catalytic activity">
    <reaction evidence="5 6">
        <text>D-erythro-1-(imidazol-4-yl)glycerol 3-phosphate = 3-(imidazol-4-yl)-2-oxopropyl phosphate + H2O</text>
        <dbReference type="Rhea" id="RHEA:11040"/>
        <dbReference type="ChEBI" id="CHEBI:15377"/>
        <dbReference type="ChEBI" id="CHEBI:57766"/>
        <dbReference type="ChEBI" id="CHEBI:58278"/>
        <dbReference type="EC" id="4.2.1.19"/>
    </reaction>
</comment>
<evidence type="ECO:0000313" key="7">
    <source>
        <dbReference type="EMBL" id="MBW7573734.1"/>
    </source>
</evidence>
<comment type="caution">
    <text evidence="7">The sequence shown here is derived from an EMBL/GenBank/DDBJ whole genome shotgun (WGS) entry which is preliminary data.</text>
</comment>
<keyword evidence="3 5" id="KW-0368">Histidine biosynthesis</keyword>
<comment type="subcellular location">
    <subcellularLocation>
        <location evidence="5 6">Cytoplasm</location>
    </subcellularLocation>
</comment>
<keyword evidence="8" id="KW-1185">Reference proteome</keyword>
<evidence type="ECO:0000313" key="8">
    <source>
        <dbReference type="Proteomes" id="UP000719942"/>
    </source>
</evidence>
<dbReference type="PANTHER" id="PTHR23133:SF2">
    <property type="entry name" value="IMIDAZOLEGLYCEROL-PHOSPHATE DEHYDRATASE"/>
    <property type="match status" value="1"/>
</dbReference>
<dbReference type="Pfam" id="PF00475">
    <property type="entry name" value="IGPD"/>
    <property type="match status" value="1"/>
</dbReference>
<sequence>MRTSVQKRKTKETDIAVSLSLDGGEVSISTGIGFFDHMLNAFAVHGGFGLTVEAVGDLTVDGHHTVEDVGIVLGKAFAEALGDKSGIARFGSFFVPMDEALAFASVDISGRPYLVFQAEFEQERVGEFDTCLTEEFLRAFAFNAGITLHTRIEYGKNAHHEIEGIFKAVAHAMRLAVMKTSAGILSTKGSL</sequence>
<name>A0ABS7DRH2_9FIRM</name>
<reference evidence="7 8" key="1">
    <citation type="submission" date="2021-03" db="EMBL/GenBank/DDBJ databases">
        <title>Caproiciproducens sp. nov. isolated from feces of cow.</title>
        <authorList>
            <person name="Choi J.-Y."/>
        </authorList>
    </citation>
    <scope>NUCLEOTIDE SEQUENCE [LARGE SCALE GENOMIC DNA]</scope>
    <source>
        <strain evidence="7 8">AGMB10547</strain>
    </source>
</reference>
<evidence type="ECO:0000256" key="6">
    <source>
        <dbReference type="RuleBase" id="RU000599"/>
    </source>
</evidence>
<accession>A0ABS7DRH2</accession>
<dbReference type="PROSITE" id="PS00955">
    <property type="entry name" value="IGP_DEHYDRATASE_2"/>
    <property type="match status" value="1"/>
</dbReference>
<keyword evidence="4 5" id="KW-0456">Lyase</keyword>
<dbReference type="EMBL" id="JAGFNZ010000005">
    <property type="protein sequence ID" value="MBW7573734.1"/>
    <property type="molecule type" value="Genomic_DNA"/>
</dbReference>
<evidence type="ECO:0000256" key="1">
    <source>
        <dbReference type="ARBA" id="ARBA00005047"/>
    </source>
</evidence>
<dbReference type="InterPro" id="IPR020568">
    <property type="entry name" value="Ribosomal_Su5_D2-typ_SF"/>
</dbReference>
<dbReference type="InterPro" id="IPR020565">
    <property type="entry name" value="ImidazoleglycerP_deHydtase_CS"/>
</dbReference>
<evidence type="ECO:0000256" key="5">
    <source>
        <dbReference type="HAMAP-Rule" id="MF_00076"/>
    </source>
</evidence>
<dbReference type="InterPro" id="IPR000807">
    <property type="entry name" value="ImidazoleglycerolP_deHydtase"/>
</dbReference>
<organism evidence="7 8">
    <name type="scientific">Caproiciproducens faecalis</name>
    <dbReference type="NCBI Taxonomy" id="2820301"/>
    <lineage>
        <taxon>Bacteria</taxon>
        <taxon>Bacillati</taxon>
        <taxon>Bacillota</taxon>
        <taxon>Clostridia</taxon>
        <taxon>Eubacteriales</taxon>
        <taxon>Acutalibacteraceae</taxon>
        <taxon>Caproiciproducens</taxon>
    </lineage>
</organism>
<dbReference type="Proteomes" id="UP000719942">
    <property type="component" value="Unassembled WGS sequence"/>
</dbReference>
<keyword evidence="5" id="KW-0963">Cytoplasm</keyword>
<evidence type="ECO:0000256" key="3">
    <source>
        <dbReference type="ARBA" id="ARBA00023102"/>
    </source>
</evidence>
<keyword evidence="2 5" id="KW-0028">Amino-acid biosynthesis</keyword>
<proteinExistence type="inferred from homology"/>
<dbReference type="NCBIfam" id="NF002107">
    <property type="entry name" value="PRK00951.1-2"/>
    <property type="match status" value="1"/>
</dbReference>
<dbReference type="NCBIfam" id="NF002111">
    <property type="entry name" value="PRK00951.2-1"/>
    <property type="match status" value="1"/>
</dbReference>
<evidence type="ECO:0000256" key="2">
    <source>
        <dbReference type="ARBA" id="ARBA00022605"/>
    </source>
</evidence>
<dbReference type="PROSITE" id="PS00954">
    <property type="entry name" value="IGP_DEHYDRATASE_1"/>
    <property type="match status" value="1"/>
</dbReference>
<dbReference type="Gene3D" id="3.30.230.40">
    <property type="entry name" value="Imidazole glycerol phosphate dehydratase, domain 1"/>
    <property type="match status" value="2"/>
</dbReference>
<gene>
    <name evidence="5 7" type="primary">hisB</name>
    <name evidence="7" type="ORF">J5W02_13030</name>
</gene>
<comment type="similarity">
    <text evidence="5 6">Belongs to the imidazoleglycerol-phosphate dehydratase family.</text>
</comment>
<protein>
    <recommendedName>
        <fullName evidence="5 6">Imidazoleglycerol-phosphate dehydratase</fullName>
        <shortName evidence="5">IGPD</shortName>
        <ecNumber evidence="5 6">4.2.1.19</ecNumber>
    </recommendedName>
</protein>